<keyword evidence="2" id="KW-0186">Copper</keyword>
<evidence type="ECO:0000259" key="4">
    <source>
        <dbReference type="Pfam" id="PF00127"/>
    </source>
</evidence>
<sequence>METTIQQTSIFERLFFRQPLSPLGKTAVTTLLILTVICGLMSLLSITLLYIAAFILLSAAFITTGIRWAPALSALLSGIFLYVLLAKVPFPVFHLMHPKDAFTADQVGISYMMFTVIVLLTGNTVLACASSSAAVVQNYLHRQRRPLSWFPAALTGALGIMAGMLLLGALVQPATASSSSTSGGEATVHMGIGNFSQSTVTVSKGSKLKLVDDGSFHHNLSNGTWANGQPQAEKVAGSPTVNNLDISSNSVEIGPFNSAGTYHIYCSLHAGMTLTITVQ</sequence>
<keyword evidence="3" id="KW-1133">Transmembrane helix</keyword>
<dbReference type="GO" id="GO:0005507">
    <property type="term" value="F:copper ion binding"/>
    <property type="evidence" value="ECO:0007669"/>
    <property type="project" value="InterPro"/>
</dbReference>
<evidence type="ECO:0000313" key="6">
    <source>
        <dbReference type="Proteomes" id="UP000287188"/>
    </source>
</evidence>
<dbReference type="GO" id="GO:0009055">
    <property type="term" value="F:electron transfer activity"/>
    <property type="evidence" value="ECO:0007669"/>
    <property type="project" value="InterPro"/>
</dbReference>
<evidence type="ECO:0000256" key="1">
    <source>
        <dbReference type="ARBA" id="ARBA00022723"/>
    </source>
</evidence>
<keyword evidence="1" id="KW-0479">Metal-binding</keyword>
<feature type="transmembrane region" description="Helical" evidence="3">
    <location>
        <begin position="31"/>
        <end position="57"/>
    </location>
</feature>
<dbReference type="InterPro" id="IPR000923">
    <property type="entry name" value="BlueCu_1"/>
</dbReference>
<keyword evidence="6" id="KW-1185">Reference proteome</keyword>
<gene>
    <name evidence="5" type="ORF">KDK_80210</name>
</gene>
<dbReference type="SUPFAM" id="SSF49503">
    <property type="entry name" value="Cupredoxins"/>
    <property type="match status" value="1"/>
</dbReference>
<feature type="transmembrane region" description="Helical" evidence="3">
    <location>
        <begin position="69"/>
        <end position="90"/>
    </location>
</feature>
<organism evidence="5 6">
    <name type="scientific">Dictyobacter kobayashii</name>
    <dbReference type="NCBI Taxonomy" id="2014872"/>
    <lineage>
        <taxon>Bacteria</taxon>
        <taxon>Bacillati</taxon>
        <taxon>Chloroflexota</taxon>
        <taxon>Ktedonobacteria</taxon>
        <taxon>Ktedonobacterales</taxon>
        <taxon>Dictyobacteraceae</taxon>
        <taxon>Dictyobacter</taxon>
    </lineage>
</organism>
<feature type="domain" description="Blue (type 1) copper" evidence="4">
    <location>
        <begin position="194"/>
        <end position="279"/>
    </location>
</feature>
<accession>A0A402AYM1</accession>
<keyword evidence="3" id="KW-0812">Transmembrane</keyword>
<dbReference type="EMBL" id="BIFS01000002">
    <property type="protein sequence ID" value="GCE24221.1"/>
    <property type="molecule type" value="Genomic_DNA"/>
</dbReference>
<dbReference type="Gene3D" id="2.60.40.420">
    <property type="entry name" value="Cupredoxins - blue copper proteins"/>
    <property type="match status" value="1"/>
</dbReference>
<keyword evidence="3" id="KW-0472">Membrane</keyword>
<reference evidence="6" key="1">
    <citation type="submission" date="2018-12" db="EMBL/GenBank/DDBJ databases">
        <title>Tengunoibacter tsumagoiensis gen. nov., sp. nov., Dictyobacter kobayashii sp. nov., D. alpinus sp. nov., and D. joshuensis sp. nov. and description of Dictyobacteraceae fam. nov. within the order Ktedonobacterales isolated from Tengu-no-mugimeshi.</title>
        <authorList>
            <person name="Wang C.M."/>
            <person name="Zheng Y."/>
            <person name="Sakai Y."/>
            <person name="Toyoda A."/>
            <person name="Minakuchi Y."/>
            <person name="Abe K."/>
            <person name="Yokota A."/>
            <person name="Yabe S."/>
        </authorList>
    </citation>
    <scope>NUCLEOTIDE SEQUENCE [LARGE SCALE GENOMIC DNA]</scope>
    <source>
        <strain evidence="6">Uno11</strain>
    </source>
</reference>
<protein>
    <recommendedName>
        <fullName evidence="4">Blue (type 1) copper domain-containing protein</fullName>
    </recommendedName>
</protein>
<dbReference type="InterPro" id="IPR008972">
    <property type="entry name" value="Cupredoxin"/>
</dbReference>
<feature type="transmembrane region" description="Helical" evidence="3">
    <location>
        <begin position="148"/>
        <end position="171"/>
    </location>
</feature>
<name>A0A402AYM1_9CHLR</name>
<dbReference type="OrthoDB" id="9757546at2"/>
<evidence type="ECO:0000256" key="3">
    <source>
        <dbReference type="SAM" id="Phobius"/>
    </source>
</evidence>
<evidence type="ECO:0000313" key="5">
    <source>
        <dbReference type="EMBL" id="GCE24221.1"/>
    </source>
</evidence>
<evidence type="ECO:0000256" key="2">
    <source>
        <dbReference type="ARBA" id="ARBA00023008"/>
    </source>
</evidence>
<proteinExistence type="predicted"/>
<dbReference type="RefSeq" id="WP_126557474.1">
    <property type="nucleotide sequence ID" value="NZ_BIFS01000002.1"/>
</dbReference>
<comment type="caution">
    <text evidence="5">The sequence shown here is derived from an EMBL/GenBank/DDBJ whole genome shotgun (WGS) entry which is preliminary data.</text>
</comment>
<dbReference type="AlphaFoldDB" id="A0A402AYM1"/>
<feature type="transmembrane region" description="Helical" evidence="3">
    <location>
        <begin position="110"/>
        <end position="136"/>
    </location>
</feature>
<dbReference type="Pfam" id="PF00127">
    <property type="entry name" value="Copper-bind"/>
    <property type="match status" value="1"/>
</dbReference>
<dbReference type="Proteomes" id="UP000287188">
    <property type="component" value="Unassembled WGS sequence"/>
</dbReference>